<organism evidence="2 3">
    <name type="scientific">Candolleomyces eurysporus</name>
    <dbReference type="NCBI Taxonomy" id="2828524"/>
    <lineage>
        <taxon>Eukaryota</taxon>
        <taxon>Fungi</taxon>
        <taxon>Dikarya</taxon>
        <taxon>Basidiomycota</taxon>
        <taxon>Agaricomycotina</taxon>
        <taxon>Agaricomycetes</taxon>
        <taxon>Agaricomycetidae</taxon>
        <taxon>Agaricales</taxon>
        <taxon>Agaricineae</taxon>
        <taxon>Psathyrellaceae</taxon>
        <taxon>Candolleomyces</taxon>
    </lineage>
</organism>
<dbReference type="AlphaFoldDB" id="A0A9W8MEL7"/>
<comment type="caution">
    <text evidence="2">The sequence shown here is derived from an EMBL/GenBank/DDBJ whole genome shotgun (WGS) entry which is preliminary data.</text>
</comment>
<feature type="chain" id="PRO_5040910579" evidence="1">
    <location>
        <begin position="19"/>
        <end position="237"/>
    </location>
</feature>
<name>A0A9W8MEL7_9AGAR</name>
<dbReference type="Proteomes" id="UP001140091">
    <property type="component" value="Unassembled WGS sequence"/>
</dbReference>
<feature type="non-terminal residue" evidence="2">
    <location>
        <position position="237"/>
    </location>
</feature>
<gene>
    <name evidence="2" type="ORF">H1R20_g11309</name>
</gene>
<protein>
    <submittedName>
        <fullName evidence="2">Uncharacterized protein</fullName>
    </submittedName>
</protein>
<evidence type="ECO:0000313" key="3">
    <source>
        <dbReference type="Proteomes" id="UP001140091"/>
    </source>
</evidence>
<feature type="signal peptide" evidence="1">
    <location>
        <begin position="1"/>
        <end position="18"/>
    </location>
</feature>
<accession>A0A9W8MEL7</accession>
<dbReference type="OrthoDB" id="2826158at2759"/>
<keyword evidence="1" id="KW-0732">Signal</keyword>
<proteinExistence type="predicted"/>
<dbReference type="EMBL" id="JANBPK010001117">
    <property type="protein sequence ID" value="KAJ2925779.1"/>
    <property type="molecule type" value="Genomic_DNA"/>
</dbReference>
<reference evidence="2" key="1">
    <citation type="submission" date="2022-06" db="EMBL/GenBank/DDBJ databases">
        <title>Genome Sequence of Candolleomyces eurysporus.</title>
        <authorList>
            <person name="Buettner E."/>
        </authorList>
    </citation>
    <scope>NUCLEOTIDE SEQUENCE</scope>
    <source>
        <strain evidence="2">VTCC 930004</strain>
    </source>
</reference>
<evidence type="ECO:0000256" key="1">
    <source>
        <dbReference type="SAM" id="SignalP"/>
    </source>
</evidence>
<keyword evidence="3" id="KW-1185">Reference proteome</keyword>
<sequence>MRLSILLSLFAVSTVVFGSPFVQLSERAAGPSTPSETELLIRNDGDVNMFYGRQVTAAEIYARDSALAALTGTDLTARDFLGEDELQDLVLRHLEYDMEERDVDLEPRAAAAVARLVVQGVIEVVKAIKGQIEHDKGRRGSYTNEFIGKSIAKFPQWNWVICHTKHSYKFDGKRGTDWFHRHEEFPVSFGKTIGYEIYWFKSGTFTRSGDGGYLNWAYGGNIKNKSGDGKVITFGKR</sequence>
<evidence type="ECO:0000313" key="2">
    <source>
        <dbReference type="EMBL" id="KAJ2925779.1"/>
    </source>
</evidence>